<dbReference type="AlphaFoldDB" id="A0A220UNB7"/>
<reference evidence="1 2" key="1">
    <citation type="submission" date="2017-07" db="EMBL/GenBank/DDBJ databases">
        <title>Phenotypical and genomic characterization of a clinical isolate of Shewanella bicestrii sp. nov. producing an extended-spectrum beta-lactamase and a new oxacillinase variant.</title>
        <authorList>
            <person name="Jousset A.B."/>
            <person name="Bonnin R.A."/>
            <person name="Girlich D."/>
            <person name="Dabos L."/>
            <person name="Potron A."/>
            <person name="Dortet L."/>
            <person name="Glaser P."/>
            <person name="Naas T."/>
        </authorList>
    </citation>
    <scope>NUCLEOTIDE SEQUENCE [LARGE SCALE GENOMIC DNA]</scope>
    <source>
        <strain evidence="1 2">JAB-1</strain>
    </source>
</reference>
<accession>A0A220UNB7</accession>
<proteinExistence type="predicted"/>
<dbReference type="Proteomes" id="UP000198367">
    <property type="component" value="Chromosome"/>
</dbReference>
<dbReference type="KEGG" id="sbj:CF168_11275"/>
<evidence type="ECO:0000313" key="1">
    <source>
        <dbReference type="EMBL" id="ASK69406.1"/>
    </source>
</evidence>
<dbReference type="EMBL" id="CP022358">
    <property type="protein sequence ID" value="ASK69406.1"/>
    <property type="molecule type" value="Genomic_DNA"/>
</dbReference>
<keyword evidence="2" id="KW-1185">Reference proteome</keyword>
<dbReference type="RefSeq" id="WP_011716892.1">
    <property type="nucleotide sequence ID" value="NZ_CP022358.1"/>
</dbReference>
<gene>
    <name evidence="1" type="ORF">CF168_11275</name>
</gene>
<sequence>MRHELYLLQQENRLSCQLARELVSLIETVPYQQTTIELKLLELLACTQQKNRSLLMLMQLCESSAVEGQRLRQFKFSQCLNQHVNDWQQHREMNKLGQLFLPLLKHYLQDIQALELQFYQQLSVQNDKTTSGGLGHSQHAQNLT</sequence>
<evidence type="ECO:0000313" key="2">
    <source>
        <dbReference type="Proteomes" id="UP000198367"/>
    </source>
</evidence>
<organism evidence="1 2">
    <name type="scientific">Shewanella bicestrii</name>
    <dbReference type="NCBI Taxonomy" id="2018305"/>
    <lineage>
        <taxon>Bacteria</taxon>
        <taxon>Pseudomonadati</taxon>
        <taxon>Pseudomonadota</taxon>
        <taxon>Gammaproteobacteria</taxon>
        <taxon>Alteromonadales</taxon>
        <taxon>Shewanellaceae</taxon>
        <taxon>Shewanella</taxon>
    </lineage>
</organism>
<name>A0A220UNB7_9GAMM</name>
<protein>
    <submittedName>
        <fullName evidence="1">Uncharacterized protein</fullName>
    </submittedName>
</protein>